<protein>
    <submittedName>
        <fullName evidence="2">Uncharacterized protein</fullName>
    </submittedName>
</protein>
<proteinExistence type="predicted"/>
<dbReference type="Proteomes" id="UP001221142">
    <property type="component" value="Unassembled WGS sequence"/>
</dbReference>
<sequence>MSLPVHSTCGFSLVSFCDITCGRIQIGTHKSASKIVILIAGQLIITTHILVNVLCRAYGNKQNNHYQPGIALRFSSTKIPNLYEGLARTRKILCDFDSWLIIIFDRMLKHLVFQLGSIRHGRDEEHEIVQFGHMHREMLRENNEANGKEIAMLPSHVFSACRGKWEGSGGDMFFAPSVSPLRWAWIYKAPLVVAQGGKVTFGTNHSFGLCPQSRVPRHPEGRYAIPRGGEAGETLSEDAVEAFCKVHVDGSAVERDILLNDHENGPNVSHFTGRLSRNQQIRANGKQMINKQFKWLPANSDQAKGLAAALPSKSTRADCIPWPALSGRFSSVCCWVKAKSRVNVECLSEEINMYNQKINTYNQRTPSTGHPRQGVGSLLIPLIDTAECQVTSGKGPAYNQRAPNSPPGLDSNQMVTIH</sequence>
<dbReference type="AlphaFoldDB" id="A0AAD7B4L1"/>
<accession>A0AAD7B4L1</accession>
<keyword evidence="3" id="KW-1185">Reference proteome</keyword>
<evidence type="ECO:0000313" key="2">
    <source>
        <dbReference type="EMBL" id="KAJ7609631.1"/>
    </source>
</evidence>
<feature type="region of interest" description="Disordered" evidence="1">
    <location>
        <begin position="393"/>
        <end position="418"/>
    </location>
</feature>
<evidence type="ECO:0000313" key="3">
    <source>
        <dbReference type="Proteomes" id="UP001221142"/>
    </source>
</evidence>
<evidence type="ECO:0000256" key="1">
    <source>
        <dbReference type="SAM" id="MobiDB-lite"/>
    </source>
</evidence>
<comment type="caution">
    <text evidence="2">The sequence shown here is derived from an EMBL/GenBank/DDBJ whole genome shotgun (WGS) entry which is preliminary data.</text>
</comment>
<dbReference type="EMBL" id="JARKIF010000039">
    <property type="protein sequence ID" value="KAJ7609631.1"/>
    <property type="molecule type" value="Genomic_DNA"/>
</dbReference>
<name>A0AAD7B4L1_9AGAR</name>
<organism evidence="2 3">
    <name type="scientific">Roridomyces roridus</name>
    <dbReference type="NCBI Taxonomy" id="1738132"/>
    <lineage>
        <taxon>Eukaryota</taxon>
        <taxon>Fungi</taxon>
        <taxon>Dikarya</taxon>
        <taxon>Basidiomycota</taxon>
        <taxon>Agaricomycotina</taxon>
        <taxon>Agaricomycetes</taxon>
        <taxon>Agaricomycetidae</taxon>
        <taxon>Agaricales</taxon>
        <taxon>Marasmiineae</taxon>
        <taxon>Mycenaceae</taxon>
        <taxon>Roridomyces</taxon>
    </lineage>
</organism>
<reference evidence="2" key="1">
    <citation type="submission" date="2023-03" db="EMBL/GenBank/DDBJ databases">
        <title>Massive genome expansion in bonnet fungi (Mycena s.s.) driven by repeated elements and novel gene families across ecological guilds.</title>
        <authorList>
            <consortium name="Lawrence Berkeley National Laboratory"/>
            <person name="Harder C.B."/>
            <person name="Miyauchi S."/>
            <person name="Viragh M."/>
            <person name="Kuo A."/>
            <person name="Thoen E."/>
            <person name="Andreopoulos B."/>
            <person name="Lu D."/>
            <person name="Skrede I."/>
            <person name="Drula E."/>
            <person name="Henrissat B."/>
            <person name="Morin E."/>
            <person name="Kohler A."/>
            <person name="Barry K."/>
            <person name="LaButti K."/>
            <person name="Morin E."/>
            <person name="Salamov A."/>
            <person name="Lipzen A."/>
            <person name="Mereny Z."/>
            <person name="Hegedus B."/>
            <person name="Baldrian P."/>
            <person name="Stursova M."/>
            <person name="Weitz H."/>
            <person name="Taylor A."/>
            <person name="Grigoriev I.V."/>
            <person name="Nagy L.G."/>
            <person name="Martin F."/>
            <person name="Kauserud H."/>
        </authorList>
    </citation>
    <scope>NUCLEOTIDE SEQUENCE</scope>
    <source>
        <strain evidence="2">9284</strain>
    </source>
</reference>
<gene>
    <name evidence="2" type="ORF">FB45DRAFT_876413</name>
</gene>